<evidence type="ECO:0000256" key="6">
    <source>
        <dbReference type="ARBA" id="ARBA00023136"/>
    </source>
</evidence>
<evidence type="ECO:0000313" key="10">
    <source>
        <dbReference type="Proteomes" id="UP000252415"/>
    </source>
</evidence>
<feature type="transmembrane region" description="Helical" evidence="7">
    <location>
        <begin position="256"/>
        <end position="277"/>
    </location>
</feature>
<reference evidence="9 10" key="1">
    <citation type="submission" date="2018-07" db="EMBL/GenBank/DDBJ databases">
        <title>Genomic Encyclopedia of Type Strains, Phase III (KMG-III): the genomes of soil and plant-associated and newly described type strains.</title>
        <authorList>
            <person name="Whitman W."/>
        </authorList>
    </citation>
    <scope>NUCLEOTIDE SEQUENCE [LARGE SCALE GENOMIC DNA]</scope>
    <source>
        <strain evidence="9 10">CECT 7506</strain>
    </source>
</reference>
<evidence type="ECO:0000256" key="3">
    <source>
        <dbReference type="ARBA" id="ARBA00022475"/>
    </source>
</evidence>
<comment type="caution">
    <text evidence="9">The sequence shown here is derived from an EMBL/GenBank/DDBJ whole genome shotgun (WGS) entry which is preliminary data.</text>
</comment>
<gene>
    <name evidence="9" type="ORF">DFP97_114121</name>
</gene>
<comment type="subcellular location">
    <subcellularLocation>
        <location evidence="1 7">Cell membrane</location>
        <topology evidence="1 7">Multi-pass membrane protein</topology>
    </subcellularLocation>
</comment>
<dbReference type="RefSeq" id="WP_114382218.1">
    <property type="nucleotide sequence ID" value="NZ_QPJD01000014.1"/>
</dbReference>
<dbReference type="GO" id="GO:0055085">
    <property type="term" value="P:transmembrane transport"/>
    <property type="evidence" value="ECO:0007669"/>
    <property type="project" value="InterPro"/>
</dbReference>
<name>A0A368VRG4_9BACL</name>
<feature type="transmembrane region" description="Helical" evidence="7">
    <location>
        <begin position="108"/>
        <end position="130"/>
    </location>
</feature>
<proteinExistence type="inferred from homology"/>
<dbReference type="EMBL" id="QPJD01000014">
    <property type="protein sequence ID" value="RCW43057.1"/>
    <property type="molecule type" value="Genomic_DNA"/>
</dbReference>
<dbReference type="PROSITE" id="PS50928">
    <property type="entry name" value="ABC_TM1"/>
    <property type="match status" value="1"/>
</dbReference>
<evidence type="ECO:0000259" key="8">
    <source>
        <dbReference type="PROSITE" id="PS50928"/>
    </source>
</evidence>
<dbReference type="Pfam" id="PF00528">
    <property type="entry name" value="BPD_transp_1"/>
    <property type="match status" value="1"/>
</dbReference>
<evidence type="ECO:0000313" key="9">
    <source>
        <dbReference type="EMBL" id="RCW43057.1"/>
    </source>
</evidence>
<keyword evidence="10" id="KW-1185">Reference proteome</keyword>
<dbReference type="PANTHER" id="PTHR43744">
    <property type="entry name" value="ABC TRANSPORTER PERMEASE PROTEIN MG189-RELATED-RELATED"/>
    <property type="match status" value="1"/>
</dbReference>
<keyword evidence="2 7" id="KW-0813">Transport</keyword>
<dbReference type="InterPro" id="IPR000515">
    <property type="entry name" value="MetI-like"/>
</dbReference>
<feature type="domain" description="ABC transmembrane type-1" evidence="8">
    <location>
        <begin position="73"/>
        <end position="276"/>
    </location>
</feature>
<organism evidence="9 10">
    <name type="scientific">Paenibacillus prosopidis</name>
    <dbReference type="NCBI Taxonomy" id="630520"/>
    <lineage>
        <taxon>Bacteria</taxon>
        <taxon>Bacillati</taxon>
        <taxon>Bacillota</taxon>
        <taxon>Bacilli</taxon>
        <taxon>Bacillales</taxon>
        <taxon>Paenibacillaceae</taxon>
        <taxon>Paenibacillus</taxon>
    </lineage>
</organism>
<feature type="transmembrane region" description="Helical" evidence="7">
    <location>
        <begin position="136"/>
        <end position="160"/>
    </location>
</feature>
<sequence length="292" mass="33108">MKRSFGERSFDVVNITIMVLLSITTLYPFINTFAISFSDGLDAQRGGIFLWPRKFSLSSYEVVFSDPTIIQAYLITLARTSLGLILTVFCTGIFAYGLSKKNLIGRNGYLLICVFSMIFYGGLIPTYLLYKELGLISNFLVYVIPGMINVWYMILMKTFFEQLPKELEESAIIDGCGYFSTFYRIIMPVSMPIVATICIFVGVDQWNSWFDAYIFNNKQSLQPIQTYLFKIIALSQTPETNAVQSQLMNRLKVNHMTIKAAAVMITAIPISLIYLMFQKYFTKGLMVGAVKG</sequence>
<accession>A0A368VRG4</accession>
<dbReference type="Proteomes" id="UP000252415">
    <property type="component" value="Unassembled WGS sequence"/>
</dbReference>
<dbReference type="OrthoDB" id="2581165at2"/>
<evidence type="ECO:0000256" key="7">
    <source>
        <dbReference type="RuleBase" id="RU363032"/>
    </source>
</evidence>
<keyword evidence="5 7" id="KW-1133">Transmembrane helix</keyword>
<keyword evidence="4 7" id="KW-0812">Transmembrane</keyword>
<feature type="transmembrane region" description="Helical" evidence="7">
    <location>
        <begin position="12"/>
        <end position="30"/>
    </location>
</feature>
<feature type="transmembrane region" description="Helical" evidence="7">
    <location>
        <begin position="181"/>
        <end position="203"/>
    </location>
</feature>
<protein>
    <submittedName>
        <fullName evidence="9">Putative aldouronate transport system permease protein</fullName>
    </submittedName>
</protein>
<keyword evidence="6 7" id="KW-0472">Membrane</keyword>
<dbReference type="InterPro" id="IPR035906">
    <property type="entry name" value="MetI-like_sf"/>
</dbReference>
<dbReference type="GO" id="GO:0005886">
    <property type="term" value="C:plasma membrane"/>
    <property type="evidence" value="ECO:0007669"/>
    <property type="project" value="UniProtKB-SubCell"/>
</dbReference>
<evidence type="ECO:0000256" key="2">
    <source>
        <dbReference type="ARBA" id="ARBA00022448"/>
    </source>
</evidence>
<feature type="transmembrane region" description="Helical" evidence="7">
    <location>
        <begin position="70"/>
        <end position="96"/>
    </location>
</feature>
<dbReference type="PANTHER" id="PTHR43744:SF9">
    <property type="entry name" value="POLYGALACTURONAN_RHAMNOGALACTURONAN TRANSPORT SYSTEM PERMEASE PROTEIN YTCP"/>
    <property type="match status" value="1"/>
</dbReference>
<dbReference type="CDD" id="cd06261">
    <property type="entry name" value="TM_PBP2"/>
    <property type="match status" value="1"/>
</dbReference>
<dbReference type="SUPFAM" id="SSF161098">
    <property type="entry name" value="MetI-like"/>
    <property type="match status" value="1"/>
</dbReference>
<evidence type="ECO:0000256" key="5">
    <source>
        <dbReference type="ARBA" id="ARBA00022989"/>
    </source>
</evidence>
<dbReference type="Gene3D" id="1.10.3720.10">
    <property type="entry name" value="MetI-like"/>
    <property type="match status" value="1"/>
</dbReference>
<comment type="similarity">
    <text evidence="7">Belongs to the binding-protein-dependent transport system permease family.</text>
</comment>
<dbReference type="AlphaFoldDB" id="A0A368VRG4"/>
<keyword evidence="3" id="KW-1003">Cell membrane</keyword>
<evidence type="ECO:0000256" key="4">
    <source>
        <dbReference type="ARBA" id="ARBA00022692"/>
    </source>
</evidence>
<evidence type="ECO:0000256" key="1">
    <source>
        <dbReference type="ARBA" id="ARBA00004651"/>
    </source>
</evidence>